<keyword evidence="2" id="KW-1185">Reference proteome</keyword>
<gene>
    <name evidence="1" type="ORF">FPCIR_10625</name>
</gene>
<organism evidence="1 2">
    <name type="scientific">Fusarium pseudocircinatum</name>
    <dbReference type="NCBI Taxonomy" id="56676"/>
    <lineage>
        <taxon>Eukaryota</taxon>
        <taxon>Fungi</taxon>
        <taxon>Dikarya</taxon>
        <taxon>Ascomycota</taxon>
        <taxon>Pezizomycotina</taxon>
        <taxon>Sordariomycetes</taxon>
        <taxon>Hypocreomycetidae</taxon>
        <taxon>Hypocreales</taxon>
        <taxon>Nectriaceae</taxon>
        <taxon>Fusarium</taxon>
        <taxon>Fusarium fujikuroi species complex</taxon>
    </lineage>
</organism>
<comment type="caution">
    <text evidence="1">The sequence shown here is derived from an EMBL/GenBank/DDBJ whole genome shotgun (WGS) entry which is preliminary data.</text>
</comment>
<evidence type="ECO:0000313" key="2">
    <source>
        <dbReference type="Proteomes" id="UP000546213"/>
    </source>
</evidence>
<accession>A0A8H5KWG9</accession>
<protein>
    <submittedName>
        <fullName evidence="1">Chromodomain-containing protein</fullName>
    </submittedName>
</protein>
<reference evidence="1 2" key="1">
    <citation type="submission" date="2020-05" db="EMBL/GenBank/DDBJ databases">
        <title>Identification and distribution of gene clusters putatively required for synthesis of sphingolipid metabolism inhibitors in phylogenetically diverse species of the filamentous fungus Fusarium.</title>
        <authorList>
            <person name="Kim H.-S."/>
            <person name="Busman M."/>
            <person name="Brown D.W."/>
            <person name="Divon H."/>
            <person name="Uhlig S."/>
            <person name="Proctor R.H."/>
        </authorList>
    </citation>
    <scope>NUCLEOTIDE SEQUENCE [LARGE SCALE GENOMIC DNA]</scope>
    <source>
        <strain evidence="1 2">NRRL 36939</strain>
    </source>
</reference>
<evidence type="ECO:0000313" key="1">
    <source>
        <dbReference type="EMBL" id="KAF5580459.1"/>
    </source>
</evidence>
<dbReference type="Proteomes" id="UP000546213">
    <property type="component" value="Unassembled WGS sequence"/>
</dbReference>
<sequence length="113" mass="12756">MINERPNLFSAFRRIGARRDTGGVLKNYKAPKIMTDDKTGLSWDMAKELDDVKWDDINFGWDKMIPADQLAEVNAEAENKQLNAYTPEQAAKDAPRRVSLKPYSASYFRAGGS</sequence>
<proteinExistence type="predicted"/>
<dbReference type="AlphaFoldDB" id="A0A8H5KWG9"/>
<name>A0A8H5KWG9_9HYPO</name>
<dbReference type="EMBL" id="JAAOAS010000315">
    <property type="protein sequence ID" value="KAF5580459.1"/>
    <property type="molecule type" value="Genomic_DNA"/>
</dbReference>
<dbReference type="OrthoDB" id="10623496at2759"/>